<dbReference type="EMBL" id="JAGKHQ010000020">
    <property type="protein sequence ID" value="KAG7479961.1"/>
    <property type="molecule type" value="Genomic_DNA"/>
</dbReference>
<reference evidence="2 3" key="1">
    <citation type="journal article" date="2021" name="Sci. Rep.">
        <title>Chromosome anchoring in Senegalese sole (Solea senegalensis) reveals sex-associated markers and genome rearrangements in flatfish.</title>
        <authorList>
            <person name="Guerrero-Cozar I."/>
            <person name="Gomez-Garrido J."/>
            <person name="Berbel C."/>
            <person name="Martinez-Blanch J.F."/>
            <person name="Alioto T."/>
            <person name="Claros M.G."/>
            <person name="Gagnaire P.A."/>
            <person name="Manchado M."/>
        </authorList>
    </citation>
    <scope>NUCLEOTIDE SEQUENCE [LARGE SCALE GENOMIC DNA]</scope>
    <source>
        <strain evidence="2">Sse05_10M</strain>
    </source>
</reference>
<evidence type="ECO:0000313" key="3">
    <source>
        <dbReference type="Proteomes" id="UP000693946"/>
    </source>
</evidence>
<evidence type="ECO:0000256" key="1">
    <source>
        <dbReference type="SAM" id="MobiDB-lite"/>
    </source>
</evidence>
<keyword evidence="3" id="KW-1185">Reference proteome</keyword>
<dbReference type="Proteomes" id="UP000693946">
    <property type="component" value="Linkage Group LG8"/>
</dbReference>
<accession>A0AAV6Q1V6</accession>
<proteinExistence type="predicted"/>
<gene>
    <name evidence="2" type="ORF">JOB18_039762</name>
</gene>
<name>A0AAV6Q1V6_SOLSE</name>
<protein>
    <submittedName>
        <fullName evidence="2">Uncharacterized protein</fullName>
    </submittedName>
</protein>
<organism evidence="2 3">
    <name type="scientific">Solea senegalensis</name>
    <name type="common">Senegalese sole</name>
    <dbReference type="NCBI Taxonomy" id="28829"/>
    <lineage>
        <taxon>Eukaryota</taxon>
        <taxon>Metazoa</taxon>
        <taxon>Chordata</taxon>
        <taxon>Craniata</taxon>
        <taxon>Vertebrata</taxon>
        <taxon>Euteleostomi</taxon>
        <taxon>Actinopterygii</taxon>
        <taxon>Neopterygii</taxon>
        <taxon>Teleostei</taxon>
        <taxon>Neoteleostei</taxon>
        <taxon>Acanthomorphata</taxon>
        <taxon>Carangaria</taxon>
        <taxon>Pleuronectiformes</taxon>
        <taxon>Pleuronectoidei</taxon>
        <taxon>Soleidae</taxon>
        <taxon>Solea</taxon>
    </lineage>
</organism>
<sequence>MSLVMRPLSDFSIRVSSSVSCTTQPCSHHGGQEERESTENTASVRNEEKLSGYHDHPDQTASCDVRWIRAPRYRRSKVAVTGAPPGQDP</sequence>
<comment type="caution">
    <text evidence="2">The sequence shown here is derived from an EMBL/GenBank/DDBJ whole genome shotgun (WGS) entry which is preliminary data.</text>
</comment>
<feature type="region of interest" description="Disordered" evidence="1">
    <location>
        <begin position="20"/>
        <end position="61"/>
    </location>
</feature>
<dbReference type="AlphaFoldDB" id="A0AAV6Q1V6"/>
<feature type="compositionally biased region" description="Basic and acidic residues" evidence="1">
    <location>
        <begin position="45"/>
        <end position="58"/>
    </location>
</feature>
<evidence type="ECO:0000313" key="2">
    <source>
        <dbReference type="EMBL" id="KAG7479961.1"/>
    </source>
</evidence>